<feature type="transmembrane region" description="Helical" evidence="2">
    <location>
        <begin position="49"/>
        <end position="69"/>
    </location>
</feature>
<keyword evidence="2" id="KW-0472">Membrane</keyword>
<feature type="repeat" description="TPR" evidence="1">
    <location>
        <begin position="239"/>
        <end position="272"/>
    </location>
</feature>
<dbReference type="Pfam" id="PF13181">
    <property type="entry name" value="TPR_8"/>
    <property type="match status" value="1"/>
</dbReference>
<dbReference type="AlphaFoldDB" id="A0A178LWJ7"/>
<evidence type="ECO:0000313" key="4">
    <source>
        <dbReference type="Proteomes" id="UP000078287"/>
    </source>
</evidence>
<evidence type="ECO:0000313" key="3">
    <source>
        <dbReference type="EMBL" id="OAN38200.1"/>
    </source>
</evidence>
<sequence>MATQPPGSPPIPPHRLATHRPGRVLLQTPELVALLASMVWIDLTDWSPLAVTLGAMSSLWFLARYLLLWHARQRFQHGRYHNATALACAARRMNPYSADAYWLLGLSALQRNRPALAVKYLQQACRLDPDNHKLYAALAAAHILAEEPDAANRCAQYARYLQPNTFEATMVMSDCATGDQQIEHYLRAALPYARRLPDRAVIHCALAAHLLKTGRRTEAVSYLAQAIRWAPACPPATRGSLHYQLGVLLWHCGETGMAYEQFRASLKVDPHGPYAAKAWRAAALGLANQSATQAGEQPKATGEVIELASEQEKVANSA</sequence>
<dbReference type="PROSITE" id="PS50005">
    <property type="entry name" value="TPR"/>
    <property type="match status" value="2"/>
</dbReference>
<organism evidence="3 4">
    <name type="scientific">Chloroflexus islandicus</name>
    <dbReference type="NCBI Taxonomy" id="1707952"/>
    <lineage>
        <taxon>Bacteria</taxon>
        <taxon>Bacillati</taxon>
        <taxon>Chloroflexota</taxon>
        <taxon>Chloroflexia</taxon>
        <taxon>Chloroflexales</taxon>
        <taxon>Chloroflexineae</taxon>
        <taxon>Chloroflexaceae</taxon>
        <taxon>Chloroflexus</taxon>
    </lineage>
</organism>
<evidence type="ECO:0000256" key="1">
    <source>
        <dbReference type="PROSITE-ProRule" id="PRU00339"/>
    </source>
</evidence>
<dbReference type="EMBL" id="LWQS01000103">
    <property type="protein sequence ID" value="OAN38200.1"/>
    <property type="molecule type" value="Genomic_DNA"/>
</dbReference>
<dbReference type="Gene3D" id="1.25.40.10">
    <property type="entry name" value="Tetratricopeptide repeat domain"/>
    <property type="match status" value="2"/>
</dbReference>
<gene>
    <name evidence="3" type="ORF">A6A03_04740</name>
</gene>
<dbReference type="InterPro" id="IPR011990">
    <property type="entry name" value="TPR-like_helical_dom_sf"/>
</dbReference>
<comment type="caution">
    <text evidence="3">The sequence shown here is derived from an EMBL/GenBank/DDBJ whole genome shotgun (WGS) entry which is preliminary data.</text>
</comment>
<name>A0A178LWJ7_9CHLR</name>
<keyword evidence="2" id="KW-1133">Transmembrane helix</keyword>
<keyword evidence="2" id="KW-0812">Transmembrane</keyword>
<reference evidence="3 4" key="1">
    <citation type="submission" date="2016-04" db="EMBL/GenBank/DDBJ databases">
        <title>Chloroflexus islandicus sp. nov., a thermophilic filamentous anoxygenic phototrophic bacterium from geyser Strokkur (Iceland).</title>
        <authorList>
            <person name="Gaisin V.A."/>
            <person name="Kalashnikov A.M."/>
            <person name="Sukhacheva M.V."/>
            <person name="Grouzdev D.S."/>
            <person name="Ivanov T.M."/>
            <person name="Kuznetsov B."/>
            <person name="Gorlenko V.M."/>
        </authorList>
    </citation>
    <scope>NUCLEOTIDE SEQUENCE [LARGE SCALE GENOMIC DNA]</scope>
    <source>
        <strain evidence="4">isl-2</strain>
    </source>
</reference>
<dbReference type="Proteomes" id="UP000078287">
    <property type="component" value="Unassembled WGS sequence"/>
</dbReference>
<keyword evidence="1" id="KW-0802">TPR repeat</keyword>
<dbReference type="InterPro" id="IPR019734">
    <property type="entry name" value="TPR_rpt"/>
</dbReference>
<dbReference type="RefSeq" id="WP_066791128.1">
    <property type="nucleotide sequence ID" value="NZ_LWQS01000103.1"/>
</dbReference>
<dbReference type="OrthoDB" id="154148at2"/>
<feature type="repeat" description="TPR" evidence="1">
    <location>
        <begin position="98"/>
        <end position="131"/>
    </location>
</feature>
<keyword evidence="4" id="KW-1185">Reference proteome</keyword>
<evidence type="ECO:0000256" key="2">
    <source>
        <dbReference type="SAM" id="Phobius"/>
    </source>
</evidence>
<dbReference type="Pfam" id="PF13432">
    <property type="entry name" value="TPR_16"/>
    <property type="match status" value="1"/>
</dbReference>
<dbReference type="SMART" id="SM00028">
    <property type="entry name" value="TPR"/>
    <property type="match status" value="4"/>
</dbReference>
<dbReference type="STRING" id="1707952.A6A03_04740"/>
<proteinExistence type="predicted"/>
<dbReference type="SUPFAM" id="SSF48452">
    <property type="entry name" value="TPR-like"/>
    <property type="match status" value="1"/>
</dbReference>
<protein>
    <submittedName>
        <fullName evidence="3">Uncharacterized protein</fullName>
    </submittedName>
</protein>
<accession>A0A178LWJ7</accession>